<feature type="region of interest" description="Disordered" evidence="1">
    <location>
        <begin position="77"/>
        <end position="142"/>
    </location>
</feature>
<reference evidence="3" key="1">
    <citation type="submission" date="2021-04" db="EMBL/GenBank/DDBJ databases">
        <authorList>
            <person name="Yoon J."/>
        </authorList>
    </citation>
    <scope>NUCLEOTIDE SEQUENCE</scope>
    <source>
        <strain evidence="3">KMU-90</strain>
    </source>
</reference>
<dbReference type="EMBL" id="JAGTUU010000008">
    <property type="protein sequence ID" value="MBS0126171.1"/>
    <property type="molecule type" value="Genomic_DNA"/>
</dbReference>
<feature type="compositionally biased region" description="Acidic residues" evidence="1">
    <location>
        <begin position="85"/>
        <end position="142"/>
    </location>
</feature>
<evidence type="ECO:0000256" key="2">
    <source>
        <dbReference type="SAM" id="SignalP"/>
    </source>
</evidence>
<gene>
    <name evidence="3" type="ORF">KB874_18955</name>
</gene>
<evidence type="ECO:0000313" key="4">
    <source>
        <dbReference type="Proteomes" id="UP000681356"/>
    </source>
</evidence>
<comment type="caution">
    <text evidence="3">The sequence shown here is derived from an EMBL/GenBank/DDBJ whole genome shotgun (WGS) entry which is preliminary data.</text>
</comment>
<keyword evidence="4" id="KW-1185">Reference proteome</keyword>
<accession>A0A8J7WIC9</accession>
<dbReference type="AlphaFoldDB" id="A0A8J7WIC9"/>
<dbReference type="Proteomes" id="UP000681356">
    <property type="component" value="Unassembled WGS sequence"/>
</dbReference>
<name>A0A8J7WIC9_9RHOB</name>
<evidence type="ECO:0008006" key="5">
    <source>
        <dbReference type="Google" id="ProtNLM"/>
    </source>
</evidence>
<evidence type="ECO:0000256" key="1">
    <source>
        <dbReference type="SAM" id="MobiDB-lite"/>
    </source>
</evidence>
<protein>
    <recommendedName>
        <fullName evidence="5">PepSY domain-containing protein</fullName>
    </recommendedName>
</protein>
<organism evidence="3 4">
    <name type="scientific">Thetidibacter halocola</name>
    <dbReference type="NCBI Taxonomy" id="2827239"/>
    <lineage>
        <taxon>Bacteria</taxon>
        <taxon>Pseudomonadati</taxon>
        <taxon>Pseudomonadota</taxon>
        <taxon>Alphaproteobacteria</taxon>
        <taxon>Rhodobacterales</taxon>
        <taxon>Roseobacteraceae</taxon>
        <taxon>Thetidibacter</taxon>
    </lineage>
</organism>
<dbReference type="RefSeq" id="WP_212538123.1">
    <property type="nucleotide sequence ID" value="NZ_JAGTUU010000008.1"/>
</dbReference>
<evidence type="ECO:0000313" key="3">
    <source>
        <dbReference type="EMBL" id="MBS0126171.1"/>
    </source>
</evidence>
<sequence>MNRRRFLLAGTALLATLPVAGQAQTATDQVISQLRREGYRRISVSRTFLGRVRITARGPAGSREVILNPGTGAVLRDYLRRNDDDRDDDDRDDRDDKDDDRDDSDDKDDDRDDSDDKDDGGDDDGGDDDDDGGDDDGGDDDD</sequence>
<keyword evidence="2" id="KW-0732">Signal</keyword>
<proteinExistence type="predicted"/>
<feature type="signal peptide" evidence="2">
    <location>
        <begin position="1"/>
        <end position="25"/>
    </location>
</feature>
<feature type="chain" id="PRO_5035206934" description="PepSY domain-containing protein" evidence="2">
    <location>
        <begin position="26"/>
        <end position="142"/>
    </location>
</feature>